<dbReference type="Proteomes" id="UP000640614">
    <property type="component" value="Unassembled WGS sequence"/>
</dbReference>
<proteinExistence type="predicted"/>
<keyword evidence="2" id="KW-1185">Reference proteome</keyword>
<accession>A0ABR9TLH8</accession>
<dbReference type="RefSeq" id="WP_194138895.1">
    <property type="nucleotide sequence ID" value="NZ_PRDM01000002.1"/>
</dbReference>
<sequence>MHYIPESSYEDYLTYKIKKGDTLFSVAQDLGIEPYLLRSYHNRFVPSTKDLIEADFPHHLEYLILEPQKAALTDEEKEQNRTKINTKGSFKLSLDNSHINKSYSVLYSIEKGKNVYDIKQEFNVKWRAKNEDGYSFFEVSRIGDLYINDTQASTMATEIAEKASAALYPLLVVVDQSGKWVYINNFNQIEERWIETKKQIQKYYKGEMVEKYFSIYDRNLEDSDSLYISLSRDWFLNAFFNEIHIEYPSSLSIQKEQEFPFLAKNDNLNFKVELKVDEYLDIDNFLVIDVNGKLNDHRTKTDLEKDLGLAVKEYSEEKTTGNYRAKYFLNPQNHMPEVVFISCDLALETPQKFSVTISNKDDQREMRVKPAAQLFVEEVEPKKKWWQF</sequence>
<dbReference type="EMBL" id="PRDM01000002">
    <property type="protein sequence ID" value="MBE8725694.1"/>
    <property type="molecule type" value="Genomic_DNA"/>
</dbReference>
<comment type="caution">
    <text evidence="1">The sequence shown here is derived from an EMBL/GenBank/DDBJ whole genome shotgun (WGS) entry which is preliminary data.</text>
</comment>
<reference evidence="1 2" key="1">
    <citation type="submission" date="2018-07" db="EMBL/GenBank/DDBJ databases">
        <title>Genome assembly of strain KB82.</title>
        <authorList>
            <person name="Kukolya J."/>
            <person name="Horvath B."/>
            <person name="Nagy I."/>
            <person name="Toth A."/>
        </authorList>
    </citation>
    <scope>NUCLEOTIDE SEQUENCE [LARGE SCALE GENOMIC DNA]</scope>
    <source>
        <strain evidence="1 2">Kb82</strain>
    </source>
</reference>
<name>A0ABR9TLH8_9FLAO</name>
<evidence type="ECO:0000313" key="1">
    <source>
        <dbReference type="EMBL" id="MBE8725694.1"/>
    </source>
</evidence>
<organism evidence="1 2">
    <name type="scientific">Flavobacterium hungaricum</name>
    <dbReference type="NCBI Taxonomy" id="2082725"/>
    <lineage>
        <taxon>Bacteria</taxon>
        <taxon>Pseudomonadati</taxon>
        <taxon>Bacteroidota</taxon>
        <taxon>Flavobacteriia</taxon>
        <taxon>Flavobacteriales</taxon>
        <taxon>Flavobacteriaceae</taxon>
        <taxon>Flavobacterium</taxon>
    </lineage>
</organism>
<evidence type="ECO:0000313" key="2">
    <source>
        <dbReference type="Proteomes" id="UP000640614"/>
    </source>
</evidence>
<protein>
    <submittedName>
        <fullName evidence="1">LysM peptidoglycan-binding domain-containing protein</fullName>
    </submittedName>
</protein>
<gene>
    <name evidence="1" type="ORF">C4F50_12130</name>
</gene>